<sequence>MGACFGCCLGKNLRKQSHHSKFLLTNNSHEVAQDEEEFLELEQRIDGTKETPQICKNESSEISKPTKLTLKKA</sequence>
<organism evidence="1 2">
    <name type="scientific">Stegodyphus mimosarum</name>
    <name type="common">African social velvet spider</name>
    <dbReference type="NCBI Taxonomy" id="407821"/>
    <lineage>
        <taxon>Eukaryota</taxon>
        <taxon>Metazoa</taxon>
        <taxon>Ecdysozoa</taxon>
        <taxon>Arthropoda</taxon>
        <taxon>Chelicerata</taxon>
        <taxon>Arachnida</taxon>
        <taxon>Araneae</taxon>
        <taxon>Araneomorphae</taxon>
        <taxon>Entelegynae</taxon>
        <taxon>Eresoidea</taxon>
        <taxon>Eresidae</taxon>
        <taxon>Stegodyphus</taxon>
    </lineage>
</organism>
<evidence type="ECO:0000313" key="2">
    <source>
        <dbReference type="Proteomes" id="UP000054359"/>
    </source>
</evidence>
<dbReference type="OrthoDB" id="6423726at2759"/>
<dbReference type="EMBL" id="KK119736">
    <property type="protein sequence ID" value="KFM76604.1"/>
    <property type="molecule type" value="Genomic_DNA"/>
</dbReference>
<feature type="non-terminal residue" evidence="1">
    <location>
        <position position="73"/>
    </location>
</feature>
<reference evidence="1 2" key="1">
    <citation type="submission" date="2013-11" db="EMBL/GenBank/DDBJ databases">
        <title>Genome sequencing of Stegodyphus mimosarum.</title>
        <authorList>
            <person name="Bechsgaard J."/>
        </authorList>
    </citation>
    <scope>NUCLEOTIDE SEQUENCE [LARGE SCALE GENOMIC DNA]</scope>
</reference>
<accession>A0A087UGW5</accession>
<evidence type="ECO:0000313" key="1">
    <source>
        <dbReference type="EMBL" id="KFM76604.1"/>
    </source>
</evidence>
<gene>
    <name evidence="1" type="ORF">X975_22269</name>
</gene>
<dbReference type="Proteomes" id="UP000054359">
    <property type="component" value="Unassembled WGS sequence"/>
</dbReference>
<proteinExistence type="predicted"/>
<protein>
    <submittedName>
        <fullName evidence="1">Uncharacterized protein</fullName>
    </submittedName>
</protein>
<keyword evidence="2" id="KW-1185">Reference proteome</keyword>
<name>A0A087UGW5_STEMI</name>
<dbReference type="AlphaFoldDB" id="A0A087UGW5"/>